<dbReference type="RefSeq" id="WP_122113182.1">
    <property type="nucleotide sequence ID" value="NZ_QOKZ01000006.1"/>
</dbReference>
<dbReference type="AlphaFoldDB" id="A0A3M0MQP4"/>
<accession>A0A3M0MQP4</accession>
<dbReference type="EMBL" id="QOKZ01000006">
    <property type="protein sequence ID" value="RMC33627.1"/>
    <property type="molecule type" value="Genomic_DNA"/>
</dbReference>
<evidence type="ECO:0000313" key="2">
    <source>
        <dbReference type="Proteomes" id="UP000273516"/>
    </source>
</evidence>
<dbReference type="Proteomes" id="UP000273516">
    <property type="component" value="Unassembled WGS sequence"/>
</dbReference>
<sequence>MCGLILPTKMHRPQLKKADDMESTGLEYEPDRPWINAAIRTVDDRELYRTFHLMPGQDTEWIEANRAMIEIAIQATIGSDDLRGVLIADKWVDAIEAAR</sequence>
<comment type="caution">
    <text evidence="1">The sequence shown here is derived from an EMBL/GenBank/DDBJ whole genome shotgun (WGS) entry which is preliminary data.</text>
</comment>
<evidence type="ECO:0000313" key="1">
    <source>
        <dbReference type="EMBL" id="RMC33627.1"/>
    </source>
</evidence>
<protein>
    <submittedName>
        <fullName evidence="1">Uncharacterized protein</fullName>
    </submittedName>
</protein>
<name>A0A3M0MQP4_9RHOB</name>
<gene>
    <name evidence="1" type="ORF">C9E81_15030</name>
</gene>
<organism evidence="1 2">
    <name type="scientific">Paracoccus alkanivorans</name>
    <dbReference type="NCBI Taxonomy" id="2116655"/>
    <lineage>
        <taxon>Bacteria</taxon>
        <taxon>Pseudomonadati</taxon>
        <taxon>Pseudomonadota</taxon>
        <taxon>Alphaproteobacteria</taxon>
        <taxon>Rhodobacterales</taxon>
        <taxon>Paracoccaceae</taxon>
        <taxon>Paracoccus</taxon>
    </lineage>
</organism>
<keyword evidence="2" id="KW-1185">Reference proteome</keyword>
<reference evidence="1 2" key="1">
    <citation type="submission" date="2018-07" db="EMBL/GenBank/DDBJ databases">
        <authorList>
            <person name="Zhang Y."/>
            <person name="Wang L."/>
            <person name="Ma S."/>
        </authorList>
    </citation>
    <scope>NUCLEOTIDE SEQUENCE [LARGE SCALE GENOMIC DNA]</scope>
    <source>
        <strain evidence="1 2">4-2</strain>
    </source>
</reference>
<proteinExistence type="predicted"/>